<keyword evidence="4 6" id="KW-1133">Transmembrane helix</keyword>
<gene>
    <name evidence="7" type="ORF">WCV65_17660</name>
</gene>
<protein>
    <submittedName>
        <fullName evidence="7">Amino acid permease</fullName>
    </submittedName>
</protein>
<evidence type="ECO:0000256" key="5">
    <source>
        <dbReference type="ARBA" id="ARBA00023136"/>
    </source>
</evidence>
<evidence type="ECO:0000256" key="4">
    <source>
        <dbReference type="ARBA" id="ARBA00022989"/>
    </source>
</evidence>
<reference evidence="7 8" key="1">
    <citation type="submission" date="2024-02" db="EMBL/GenBank/DDBJ databases">
        <title>Seven novel Bacillus-like species.</title>
        <authorList>
            <person name="Liu G."/>
        </authorList>
    </citation>
    <scope>NUCLEOTIDE SEQUENCE [LARGE SCALE GENOMIC DNA]</scope>
    <source>
        <strain evidence="7 8">FJAT-52054</strain>
    </source>
</reference>
<feature type="transmembrane region" description="Helical" evidence="6">
    <location>
        <begin position="218"/>
        <end position="239"/>
    </location>
</feature>
<keyword evidence="3 6" id="KW-0812">Transmembrane</keyword>
<keyword evidence="5 6" id="KW-0472">Membrane</keyword>
<dbReference type="PANTHER" id="PTHR42770:SF14">
    <property type="entry name" value="ARGININE_ORNITHINE ANTIPORTER-RELATED"/>
    <property type="match status" value="1"/>
</dbReference>
<feature type="transmembrane region" description="Helical" evidence="6">
    <location>
        <begin position="294"/>
        <end position="320"/>
    </location>
</feature>
<feature type="transmembrane region" description="Helical" evidence="6">
    <location>
        <begin position="171"/>
        <end position="192"/>
    </location>
</feature>
<keyword evidence="8" id="KW-1185">Reference proteome</keyword>
<evidence type="ECO:0000256" key="6">
    <source>
        <dbReference type="SAM" id="Phobius"/>
    </source>
</evidence>
<accession>A0ABZ2NEY7</accession>
<feature type="transmembrane region" description="Helical" evidence="6">
    <location>
        <begin position="94"/>
        <end position="120"/>
    </location>
</feature>
<organism evidence="7 8">
    <name type="scientific">Metabacillus sediminis</name>
    <dbReference type="NCBI Taxonomy" id="3117746"/>
    <lineage>
        <taxon>Bacteria</taxon>
        <taxon>Bacillati</taxon>
        <taxon>Bacillota</taxon>
        <taxon>Bacilli</taxon>
        <taxon>Bacillales</taxon>
        <taxon>Bacillaceae</taxon>
        <taxon>Metabacillus</taxon>
    </lineage>
</organism>
<dbReference type="InterPro" id="IPR002293">
    <property type="entry name" value="AA/rel_permease1"/>
</dbReference>
<comment type="subcellular location">
    <subcellularLocation>
        <location evidence="1">Cell membrane</location>
        <topology evidence="1">Multi-pass membrane protein</topology>
    </subcellularLocation>
</comment>
<evidence type="ECO:0000313" key="7">
    <source>
        <dbReference type="EMBL" id="WXB96341.1"/>
    </source>
</evidence>
<feature type="transmembrane region" description="Helical" evidence="6">
    <location>
        <begin position="140"/>
        <end position="159"/>
    </location>
</feature>
<dbReference type="InterPro" id="IPR050367">
    <property type="entry name" value="APC_superfamily"/>
</dbReference>
<dbReference type="PANTHER" id="PTHR42770">
    <property type="entry name" value="AMINO ACID TRANSPORTER-RELATED"/>
    <property type="match status" value="1"/>
</dbReference>
<feature type="transmembrane region" description="Helical" evidence="6">
    <location>
        <begin position="39"/>
        <end position="58"/>
    </location>
</feature>
<evidence type="ECO:0000256" key="1">
    <source>
        <dbReference type="ARBA" id="ARBA00004651"/>
    </source>
</evidence>
<feature type="transmembrane region" description="Helical" evidence="6">
    <location>
        <begin position="441"/>
        <end position="458"/>
    </location>
</feature>
<dbReference type="Pfam" id="PF13520">
    <property type="entry name" value="AA_permease_2"/>
    <property type="match status" value="1"/>
</dbReference>
<sequence length="477" mass="51463">MEQKKWGFWLLSAFVIGNMVGSGIFMLPSTLAQMASPMGAASAWLVTGIGVLMIAFVFGNLSMRKPELTGGPQSYAKAMFKSEKNGKIAGFSMVWGYWVANWISNVAIITSFAGYLSTFLPVMKDPAVLFTIGSQDFEKGRLLTFAVCTILLWGTHTILVNNLNAAGRLNFAATASKVIGFMLFIGAALFAFQGASTGKWYFDVQSASGEPQGLFKQVQLAAVSTLWAFVGIESAVILSGRARSQADVKKATIFGLFVALTIYMITTLLTMGVIPREELMQSDKPFVDVLSLFIGDGGGIAMAVLALVSLFGSTLGWILMSSEVAYQAAKSGIFPAAFGKNNKKGSPIVSLTITNIMSQLFIFSVISGTISEAYTFLTTSATLAYLIPYLVSSIYYLKLVIKGETFNEMKGSRVREGIIASLALLYSVYVIISGTSDLKTFFLGIGLFLVGFIVYPLLNRNNKKEGGKLDTDTETLK</sequence>
<evidence type="ECO:0000313" key="8">
    <source>
        <dbReference type="Proteomes" id="UP001377337"/>
    </source>
</evidence>
<evidence type="ECO:0000256" key="2">
    <source>
        <dbReference type="ARBA" id="ARBA00022475"/>
    </source>
</evidence>
<keyword evidence="2" id="KW-1003">Cell membrane</keyword>
<feature type="transmembrane region" description="Helical" evidence="6">
    <location>
        <begin position="418"/>
        <end position="435"/>
    </location>
</feature>
<feature type="transmembrane region" description="Helical" evidence="6">
    <location>
        <begin position="376"/>
        <end position="397"/>
    </location>
</feature>
<evidence type="ECO:0000256" key="3">
    <source>
        <dbReference type="ARBA" id="ARBA00022692"/>
    </source>
</evidence>
<feature type="transmembrane region" description="Helical" evidence="6">
    <location>
        <begin position="7"/>
        <end position="27"/>
    </location>
</feature>
<dbReference type="RefSeq" id="WP_051860880.1">
    <property type="nucleotide sequence ID" value="NZ_CP147407.1"/>
</dbReference>
<feature type="transmembrane region" description="Helical" evidence="6">
    <location>
        <begin position="251"/>
        <end position="274"/>
    </location>
</feature>
<dbReference type="PIRSF" id="PIRSF006060">
    <property type="entry name" value="AA_transporter"/>
    <property type="match status" value="1"/>
</dbReference>
<proteinExistence type="predicted"/>
<dbReference type="EMBL" id="CP147407">
    <property type="protein sequence ID" value="WXB96341.1"/>
    <property type="molecule type" value="Genomic_DNA"/>
</dbReference>
<feature type="transmembrane region" description="Helical" evidence="6">
    <location>
        <begin position="348"/>
        <end position="370"/>
    </location>
</feature>
<dbReference type="Proteomes" id="UP001377337">
    <property type="component" value="Chromosome"/>
</dbReference>
<dbReference type="Gene3D" id="1.20.1740.10">
    <property type="entry name" value="Amino acid/polyamine transporter I"/>
    <property type="match status" value="1"/>
</dbReference>
<name>A0ABZ2NEY7_9BACI</name>